<dbReference type="InterPro" id="IPR038729">
    <property type="entry name" value="Rad50/SbcC_AAA"/>
</dbReference>
<dbReference type="InterPro" id="IPR027417">
    <property type="entry name" value="P-loop_NTPase"/>
</dbReference>
<comment type="caution">
    <text evidence="3">The sequence shown here is derived from an EMBL/GenBank/DDBJ whole genome shotgun (WGS) entry which is preliminary data.</text>
</comment>
<accession>A0ABS4C8S7</accession>
<dbReference type="EMBL" id="JAFFZW010000006">
    <property type="protein sequence ID" value="MBP0946991.1"/>
    <property type="molecule type" value="Genomic_DNA"/>
</dbReference>
<evidence type="ECO:0000256" key="1">
    <source>
        <dbReference type="SAM" id="Coils"/>
    </source>
</evidence>
<dbReference type="Proteomes" id="UP000673197">
    <property type="component" value="Unassembled WGS sequence"/>
</dbReference>
<feature type="coiled-coil region" evidence="1">
    <location>
        <begin position="420"/>
        <end position="467"/>
    </location>
</feature>
<evidence type="ECO:0000313" key="4">
    <source>
        <dbReference type="Proteomes" id="UP000673197"/>
    </source>
</evidence>
<keyword evidence="4" id="KW-1185">Reference proteome</keyword>
<feature type="domain" description="Rad50/SbcC-type AAA" evidence="2">
    <location>
        <begin position="24"/>
        <end position="267"/>
    </location>
</feature>
<keyword evidence="1" id="KW-0175">Coiled coil</keyword>
<evidence type="ECO:0000259" key="2">
    <source>
        <dbReference type="Pfam" id="PF13476"/>
    </source>
</evidence>
<dbReference type="SUPFAM" id="SSF52540">
    <property type="entry name" value="P-loop containing nucleoside triphosphate hydrolases"/>
    <property type="match status" value="1"/>
</dbReference>
<evidence type="ECO:0000313" key="3">
    <source>
        <dbReference type="EMBL" id="MBP0946991.1"/>
    </source>
</evidence>
<name>A0ABS4C8S7_9PSED</name>
<reference evidence="3 4" key="1">
    <citation type="journal article" date="2022" name="Syst. Appl. Microbiol.">
        <title>Pseudomonas alliivorans sp. nov., a plant-pathogenic bacterium isolated from onion foliage in Georgia, USA.</title>
        <authorList>
            <person name="Zhao M."/>
            <person name="Tyson C."/>
            <person name="Chen H.C."/>
            <person name="Paudel S."/>
            <person name="Gitaitis R."/>
            <person name="Kvitko B."/>
            <person name="Dutta B."/>
        </authorList>
    </citation>
    <scope>NUCLEOTIDE SEQUENCE [LARGE SCALE GENOMIC DNA]</scope>
    <source>
        <strain evidence="3 4">20GA0068</strain>
    </source>
</reference>
<dbReference type="RefSeq" id="WP_210042707.1">
    <property type="nucleotide sequence ID" value="NZ_JAFFZW010000006.1"/>
</dbReference>
<sequence length="646" mass="72581">MSNRPSLIIQRLVLAGVSKNYESTFEPGLNIVRGAMDSGKSTILHMINYCLGGSNRKILYDEVRAKVRIISLQVSLNGQVFTFERQLLDSKAAVKVYACPYDNRDEVFPQFMSADSQGSMPDGWLSDFILESLGIARVKITESSRNPNAGEDRLSFRDLMKLMFLKQTEVGSDGLLDYKNKSVFFKNVNVQKFVFNVHDEQLSNLKTQRSLESTILNELQKSEKTISAFLKDVKIPLDRFSAGDQIDEAKSKIQELNAATQELKNDLGFSTQASLALRQTIVNFKSELDAQNLAINLAKKQIDNFTKLKSTYRLEYDSLQYSKLARPHIFSMQSGQTIACPLCTSELSLDTEVIPEEDIAALERSLKNRLAGLDASIKNSLEKIESIKTEAAHIESLINENTQIFDQSNLSSISPLISMIEASEKTKIQAHLELSQLKRNLSIYNKYTEIKDKIRNKQAVIDNLNDAISTVEGGLVDLDNVVTELGAMFRNYMSRSAVQNVQVASYNKTFTASLRGVSYYDHLSGGIKTVTSIGMYLTRFLYTLDHKSNLPPLLMIDTPGQNIGRKRSADDGDASVSDPDVYEKIYQQLLDAVNYAEEKQIPCQIIVVDNDFPDILTTPPYSDEYHLVKRFQKNSDKFDKGLIDDA</sequence>
<organism evidence="3 4">
    <name type="scientific">Pseudomonas alliivorans</name>
    <dbReference type="NCBI Taxonomy" id="2810613"/>
    <lineage>
        <taxon>Bacteria</taxon>
        <taxon>Pseudomonadati</taxon>
        <taxon>Pseudomonadota</taxon>
        <taxon>Gammaproteobacteria</taxon>
        <taxon>Pseudomonadales</taxon>
        <taxon>Pseudomonadaceae</taxon>
        <taxon>Pseudomonas</taxon>
    </lineage>
</organism>
<dbReference type="Pfam" id="PF13476">
    <property type="entry name" value="AAA_23"/>
    <property type="match status" value="1"/>
</dbReference>
<proteinExistence type="predicted"/>
<protein>
    <submittedName>
        <fullName evidence="3">AAA family ATPase</fullName>
    </submittedName>
</protein>
<dbReference type="Gene3D" id="3.40.50.300">
    <property type="entry name" value="P-loop containing nucleotide triphosphate hydrolases"/>
    <property type="match status" value="1"/>
</dbReference>
<gene>
    <name evidence="3" type="ORF">JTJ32_16835</name>
</gene>